<sequence>MALIDKEKTFKLFHASAIFSPIYSINSTVSCTDYTTNITFNDLGFILFKRTGEKLDIQMEFIPNAQNEAGEKNPISKDSNIQFYFYKNYVNVFFFDLAGDFLMRTLILPDRMFANFEDSTKIQFDHQTSDTSCNDVVKLFVGNGVKILLPKYVKPTSPKAPTNPPTVPPPIISTTKIKEKASTASFPMEAIIAISCFFGIIFLGAFIFAIYYCIKKHKKRKNPKTPPTMMLDPSISMLEHEMASKKSKNNNILIDVPDSSKKLKDDIQILAGEPTNSVTPKKSTIECIVNGRLPFFFYGLTKCKHCNDANFKPRFFNSSSRLSECLRELPLGHHILAQYGNGKNFKDS</sequence>
<organism evidence="1 2">
    <name type="scientific">Panagrolaimus sp. ES5</name>
    <dbReference type="NCBI Taxonomy" id="591445"/>
    <lineage>
        <taxon>Eukaryota</taxon>
        <taxon>Metazoa</taxon>
        <taxon>Ecdysozoa</taxon>
        <taxon>Nematoda</taxon>
        <taxon>Chromadorea</taxon>
        <taxon>Rhabditida</taxon>
        <taxon>Tylenchina</taxon>
        <taxon>Panagrolaimomorpha</taxon>
        <taxon>Panagrolaimoidea</taxon>
        <taxon>Panagrolaimidae</taxon>
        <taxon>Panagrolaimus</taxon>
    </lineage>
</organism>
<dbReference type="Proteomes" id="UP000887579">
    <property type="component" value="Unplaced"/>
</dbReference>
<protein>
    <submittedName>
        <fullName evidence="2">Uncharacterized protein</fullName>
    </submittedName>
</protein>
<dbReference type="WBParaSite" id="ES5_v2.g15333.t1">
    <property type="protein sequence ID" value="ES5_v2.g15333.t1"/>
    <property type="gene ID" value="ES5_v2.g15333"/>
</dbReference>
<evidence type="ECO:0000313" key="2">
    <source>
        <dbReference type="WBParaSite" id="ES5_v2.g15333.t1"/>
    </source>
</evidence>
<reference evidence="2" key="1">
    <citation type="submission" date="2022-11" db="UniProtKB">
        <authorList>
            <consortium name="WormBaseParasite"/>
        </authorList>
    </citation>
    <scope>IDENTIFICATION</scope>
</reference>
<accession>A0AC34FDY2</accession>
<name>A0AC34FDY2_9BILA</name>
<proteinExistence type="predicted"/>
<evidence type="ECO:0000313" key="1">
    <source>
        <dbReference type="Proteomes" id="UP000887579"/>
    </source>
</evidence>